<dbReference type="GO" id="GO:0051536">
    <property type="term" value="F:iron-sulfur cluster binding"/>
    <property type="evidence" value="ECO:0007669"/>
    <property type="project" value="UniProtKB-KW"/>
</dbReference>
<evidence type="ECO:0000256" key="1">
    <source>
        <dbReference type="ARBA" id="ARBA00022691"/>
    </source>
</evidence>
<gene>
    <name evidence="6" type="ORF">LCGC14_2634670</name>
</gene>
<organism evidence="6">
    <name type="scientific">marine sediment metagenome</name>
    <dbReference type="NCBI Taxonomy" id="412755"/>
    <lineage>
        <taxon>unclassified sequences</taxon>
        <taxon>metagenomes</taxon>
        <taxon>ecological metagenomes</taxon>
    </lineage>
</organism>
<proteinExistence type="predicted"/>
<evidence type="ECO:0000256" key="3">
    <source>
        <dbReference type="ARBA" id="ARBA00023004"/>
    </source>
</evidence>
<dbReference type="GO" id="GO:0003824">
    <property type="term" value="F:catalytic activity"/>
    <property type="evidence" value="ECO:0007669"/>
    <property type="project" value="InterPro"/>
</dbReference>
<dbReference type="CDD" id="cd01335">
    <property type="entry name" value="Radical_SAM"/>
    <property type="match status" value="1"/>
</dbReference>
<accession>A0A0F9ALS7</accession>
<name>A0A0F9ALS7_9ZZZZ</name>
<feature type="domain" description="Radical SAM core" evidence="5">
    <location>
        <begin position="37"/>
        <end position="262"/>
    </location>
</feature>
<keyword evidence="4" id="KW-0411">Iron-sulfur</keyword>
<dbReference type="EMBL" id="LAZR01045284">
    <property type="protein sequence ID" value="KKK99245.1"/>
    <property type="molecule type" value="Genomic_DNA"/>
</dbReference>
<evidence type="ECO:0000259" key="5">
    <source>
        <dbReference type="PROSITE" id="PS51918"/>
    </source>
</evidence>
<dbReference type="AlphaFoldDB" id="A0A0F9ALS7"/>
<dbReference type="GO" id="GO:0046872">
    <property type="term" value="F:metal ion binding"/>
    <property type="evidence" value="ECO:0007669"/>
    <property type="project" value="UniProtKB-KW"/>
</dbReference>
<keyword evidence="2" id="KW-0479">Metal-binding</keyword>
<sequence>MKEWKTPYNSFNSMKGLLYAPWYQSIRDWKDGKIPVPLPPVEASLDPIHACNLMCQHCNAHTYLEEKKDNRRMTDEHMFNLIRFLGEWGVKAICFGGGGEPTMHTALGEAIKLTHECGMESSVATNGTLLDDKLIEIMAKYCRWVGVSVDAFKASTYKEGRNKDLIGVAFHNIKKLSNKTKELESKCDVSFKFLIMPYNQLEIFGACLVAKDLGVKDFHARPADFRHQGLGEWKKKNNEYKIKIIKDQFEKCHEIETKDFRVFTIMHKFDENFLPIKNFTQCYASPCCIQLCANGDIYLCPDQRDEEFYKLAEHDPDPKRILDIWGGKRHYDLVFNIGKDNCATRCTFSPYCKQ</sequence>
<dbReference type="InterPro" id="IPR013785">
    <property type="entry name" value="Aldolase_TIM"/>
</dbReference>
<dbReference type="InterPro" id="IPR007197">
    <property type="entry name" value="rSAM"/>
</dbReference>
<evidence type="ECO:0000313" key="6">
    <source>
        <dbReference type="EMBL" id="KKK99245.1"/>
    </source>
</evidence>
<dbReference type="SFLD" id="SFLDS00029">
    <property type="entry name" value="Radical_SAM"/>
    <property type="match status" value="1"/>
</dbReference>
<feature type="non-terminal residue" evidence="6">
    <location>
        <position position="354"/>
    </location>
</feature>
<dbReference type="InterPro" id="IPR050377">
    <property type="entry name" value="Radical_SAM_PqqE_MftC-like"/>
</dbReference>
<keyword evidence="1" id="KW-0949">S-adenosyl-L-methionine</keyword>
<dbReference type="InterPro" id="IPR058240">
    <property type="entry name" value="rSAM_sf"/>
</dbReference>
<dbReference type="SFLD" id="SFLDG01067">
    <property type="entry name" value="SPASM/twitch_domain_containing"/>
    <property type="match status" value="1"/>
</dbReference>
<dbReference type="Pfam" id="PF04055">
    <property type="entry name" value="Radical_SAM"/>
    <property type="match status" value="1"/>
</dbReference>
<dbReference type="Gene3D" id="3.20.20.70">
    <property type="entry name" value="Aldolase class I"/>
    <property type="match status" value="1"/>
</dbReference>
<dbReference type="PANTHER" id="PTHR11228">
    <property type="entry name" value="RADICAL SAM DOMAIN PROTEIN"/>
    <property type="match status" value="1"/>
</dbReference>
<comment type="caution">
    <text evidence="6">The sequence shown here is derived from an EMBL/GenBank/DDBJ whole genome shotgun (WGS) entry which is preliminary data.</text>
</comment>
<dbReference type="PROSITE" id="PS51918">
    <property type="entry name" value="RADICAL_SAM"/>
    <property type="match status" value="1"/>
</dbReference>
<dbReference type="PANTHER" id="PTHR11228:SF7">
    <property type="entry name" value="PQQA PEPTIDE CYCLASE"/>
    <property type="match status" value="1"/>
</dbReference>
<keyword evidence="3" id="KW-0408">Iron</keyword>
<reference evidence="6" key="1">
    <citation type="journal article" date="2015" name="Nature">
        <title>Complex archaea that bridge the gap between prokaryotes and eukaryotes.</title>
        <authorList>
            <person name="Spang A."/>
            <person name="Saw J.H."/>
            <person name="Jorgensen S.L."/>
            <person name="Zaremba-Niedzwiedzka K."/>
            <person name="Martijn J."/>
            <person name="Lind A.E."/>
            <person name="van Eijk R."/>
            <person name="Schleper C."/>
            <person name="Guy L."/>
            <person name="Ettema T.J."/>
        </authorList>
    </citation>
    <scope>NUCLEOTIDE SEQUENCE</scope>
</reference>
<protein>
    <recommendedName>
        <fullName evidence="5">Radical SAM core domain-containing protein</fullName>
    </recommendedName>
</protein>
<evidence type="ECO:0000256" key="2">
    <source>
        <dbReference type="ARBA" id="ARBA00022723"/>
    </source>
</evidence>
<evidence type="ECO:0000256" key="4">
    <source>
        <dbReference type="ARBA" id="ARBA00023014"/>
    </source>
</evidence>
<dbReference type="SUPFAM" id="SSF102114">
    <property type="entry name" value="Radical SAM enzymes"/>
    <property type="match status" value="1"/>
</dbReference>